<dbReference type="InterPro" id="IPR048532">
    <property type="entry name" value="ea8_5-like_sf"/>
</dbReference>
<name>A0A939S1H0_9BRAD</name>
<evidence type="ECO:0000313" key="3">
    <source>
        <dbReference type="EMBL" id="MBO1860306.1"/>
    </source>
</evidence>
<feature type="coiled-coil region" evidence="1">
    <location>
        <begin position="508"/>
        <end position="535"/>
    </location>
</feature>
<dbReference type="AlphaFoldDB" id="A0A939S1H0"/>
<feature type="coiled-coil region" evidence="1">
    <location>
        <begin position="379"/>
        <end position="413"/>
    </location>
</feature>
<sequence>MRIRKLGLRRYGKFTDAFIDFGEPAVDKPDMHIVYGPNEAGKSTAMSACTDMIYGIPPQSRFNFLHPYATMRIEAEIEISGRVRGFSRIKRSSNSLLDEAGNAVPDTLLVGELGGLDRNAYQTMFCLDDETLEAGGESILASKGDLGHLLFSATAGLADLSDRLSSAQEEADAFFRPGRRAGILAELKKTLAALKVERERIDTLATEYARLVIERDEATAAYAEALSQRSRTQARIEEVQRLINAMPRLQSFRALRAELLPLASLREAPASWSQDLPALTMRQTRLAAQAQSVAETIADLRKELEGLVVNASACGLKSRIELLTDLRARYIMAEKDLPERRLSLGLAEQTIARVLALIGYESEQNPARLVLSAPVMGCLRDLMEQRSGVDAALASAEAELAKAADALSEAEAAVGEQGAGLDDATTATLTAIIASARQSDDAARLRVADRVRAERADELEDCLIELLPWTGGRNELRSVPVPTPDQLRRWIATEADLSREIALRQGEFDRLDADVKRLEAKIEALRSAAGVISDQEAGDARSAREAAWAVHKKALDATTAADFEAAMRKLDLVTEQRSNQAAGIADMNRALLDLAEAGASREQARRRLDESLRRRATLAGEIGESARAIGNGLEEAIGLTGLNLWMQKRDRAIDAEGKLTAAEREWRRSQDDAAGSRERIAEAIRAAGVEISRSDDMAAILAAGQAALDRAAGARNLRAIAEARARDLKTRERSLDHARSAERSWKTAWREACLACWLGEGGGEPSMAVVRETLEALIDLGSALEKKAELTDRISKMERDQTRFRAEVEDLANLICLPANPPDVLGRCDAIVDCVASATKTLDRRLEIEARLAAEQDKARSAADELAEVQSRASVMMNHFETDSLAEVDGRLRSLARRADIETRLSQAREEILKGLKVETIEQAEDALDAVERGSLEAELIELKTRFEDEDSRSRERFASRNRAEDRIAAVGGDAAVAVLESKRRTVLMTMEDRAIEYLKLRLGIAAAERALRAYRDRHRSSMMARASEAFALISRGAYSELLTQPSNGSELLIAKGVDGSSRIASELSKGTRFQLYLALRVAGYHEFARTRAPAPFLADDVMETFDDFRAEEAFRLLAAMARKGQVVYFTHHRHLCEIAKAVEPSIKIHTLKAEPTRGWALSILKEAGAIRECEEHGWMQDCADPHARERALGIARRDPLVGLSDEAVMALIRNVLDELGDTCPECAREQSGQLAS</sequence>
<proteinExistence type="predicted"/>
<organism evidence="3">
    <name type="scientific">Bradyrhizobium barranii subsp. barranii</name>
    <dbReference type="NCBI Taxonomy" id="2823807"/>
    <lineage>
        <taxon>Bacteria</taxon>
        <taxon>Pseudomonadati</taxon>
        <taxon>Pseudomonadota</taxon>
        <taxon>Alphaproteobacteria</taxon>
        <taxon>Hyphomicrobiales</taxon>
        <taxon>Nitrobacteraceae</taxon>
        <taxon>Bradyrhizobium</taxon>
        <taxon>Bradyrhizobium barranii</taxon>
    </lineage>
</organism>
<dbReference type="PANTHER" id="PTHR41259">
    <property type="entry name" value="DOUBLE-STRAND BREAK REPAIR RAD50 ATPASE, PUTATIVE-RELATED"/>
    <property type="match status" value="1"/>
</dbReference>
<feature type="coiled-coil region" evidence="1">
    <location>
        <begin position="845"/>
        <end position="872"/>
    </location>
</feature>
<dbReference type="SUPFAM" id="SSF52540">
    <property type="entry name" value="P-loop containing nucleoside triphosphate hydrolases"/>
    <property type="match status" value="1"/>
</dbReference>
<dbReference type="Gene3D" id="1.10.10.1920">
    <property type="match status" value="1"/>
</dbReference>
<reference evidence="3" key="1">
    <citation type="submission" date="2021-03" db="EMBL/GenBank/DDBJ databases">
        <title>Whole Genome Sequence of Bradyrhizobium sp. Strain 144S4.</title>
        <authorList>
            <person name="Bromfield E.S.P."/>
            <person name="Cloutier S."/>
        </authorList>
    </citation>
    <scope>NUCLEOTIDE SEQUENCE [LARGE SCALE GENOMIC DNA]</scope>
    <source>
        <strain evidence="3">144S4</strain>
    </source>
</reference>
<feature type="coiled-coil region" evidence="1">
    <location>
        <begin position="184"/>
        <end position="242"/>
    </location>
</feature>
<feature type="coiled-coil region" evidence="1">
    <location>
        <begin position="780"/>
        <end position="807"/>
    </location>
</feature>
<dbReference type="Pfam" id="PF13514">
    <property type="entry name" value="AAA_27"/>
    <property type="match status" value="1"/>
</dbReference>
<comment type="caution">
    <text evidence="3">The sequence shown here is derived from an EMBL/GenBank/DDBJ whole genome shotgun (WGS) entry which is preliminary data.</text>
</comment>
<dbReference type="EMBL" id="JAGEMI010000001">
    <property type="protein sequence ID" value="MBO1860306.1"/>
    <property type="molecule type" value="Genomic_DNA"/>
</dbReference>
<dbReference type="InterPro" id="IPR038734">
    <property type="entry name" value="YhaN_AAA"/>
</dbReference>
<feature type="coiled-coil region" evidence="1">
    <location>
        <begin position="594"/>
        <end position="621"/>
    </location>
</feature>
<dbReference type="InterPro" id="IPR027417">
    <property type="entry name" value="P-loop_NTPase"/>
</dbReference>
<accession>A0A939S1H0</accession>
<gene>
    <name evidence="3" type="ORF">J4G43_04710</name>
</gene>
<keyword evidence="1" id="KW-0175">Coiled coil</keyword>
<evidence type="ECO:0000259" key="2">
    <source>
        <dbReference type="Pfam" id="PF13514"/>
    </source>
</evidence>
<evidence type="ECO:0000256" key="1">
    <source>
        <dbReference type="SAM" id="Coils"/>
    </source>
</evidence>
<dbReference type="PANTHER" id="PTHR41259:SF1">
    <property type="entry name" value="DOUBLE-STRAND BREAK REPAIR RAD50 ATPASE, PUTATIVE-RELATED"/>
    <property type="match status" value="1"/>
</dbReference>
<feature type="domain" description="YhaN AAA" evidence="2">
    <location>
        <begin position="1"/>
        <end position="201"/>
    </location>
</feature>
<protein>
    <submittedName>
        <fullName evidence="3">AAA family ATPase</fullName>
    </submittedName>
</protein>
<dbReference type="Gene3D" id="3.40.50.300">
    <property type="entry name" value="P-loop containing nucleotide triphosphate hydrolases"/>
    <property type="match status" value="2"/>
</dbReference>